<evidence type="ECO:0000313" key="3">
    <source>
        <dbReference type="Proteomes" id="UP001567538"/>
    </source>
</evidence>
<gene>
    <name evidence="2" type="ORF">AAHA92_01923</name>
</gene>
<protein>
    <recommendedName>
        <fullName evidence="4">Pectinesterase inhibitor domain-containing protein</fullName>
    </recommendedName>
</protein>
<proteinExistence type="predicted"/>
<feature type="transmembrane region" description="Helical" evidence="1">
    <location>
        <begin position="23"/>
        <end position="46"/>
    </location>
</feature>
<evidence type="ECO:0000256" key="1">
    <source>
        <dbReference type="SAM" id="Phobius"/>
    </source>
</evidence>
<keyword evidence="1" id="KW-0812">Transmembrane</keyword>
<dbReference type="AlphaFoldDB" id="A0ABD1IC46"/>
<organism evidence="2 3">
    <name type="scientific">Salvia divinorum</name>
    <name type="common">Maria pastora</name>
    <name type="synonym">Diviner's sage</name>
    <dbReference type="NCBI Taxonomy" id="28513"/>
    <lineage>
        <taxon>Eukaryota</taxon>
        <taxon>Viridiplantae</taxon>
        <taxon>Streptophyta</taxon>
        <taxon>Embryophyta</taxon>
        <taxon>Tracheophyta</taxon>
        <taxon>Spermatophyta</taxon>
        <taxon>Magnoliopsida</taxon>
        <taxon>eudicotyledons</taxon>
        <taxon>Gunneridae</taxon>
        <taxon>Pentapetalae</taxon>
        <taxon>asterids</taxon>
        <taxon>lamiids</taxon>
        <taxon>Lamiales</taxon>
        <taxon>Lamiaceae</taxon>
        <taxon>Nepetoideae</taxon>
        <taxon>Mentheae</taxon>
        <taxon>Salviinae</taxon>
        <taxon>Salvia</taxon>
        <taxon>Salvia subgen. Calosphace</taxon>
    </lineage>
</organism>
<sequence>MEAEKSTQHQSDLAAYRRRYNRLILAFKLFFISLALITLAIITYLIQSESSSSSLRIYNPIAAATESGKFNHSLQSAADELQRAASLTNSASCRQGLQIATLHLREAIRISQKPSEEQRVQMGNWITAAEEIIDSCLDDPSAAPDGRLRAALVGAAADLRDRGVFLMSRRAKMLRGLWKAVSDVILENMIVVCACALQMLFVFFLFWTIIKSR</sequence>
<dbReference type="EMBL" id="JBEAFC010000002">
    <property type="protein sequence ID" value="KAL1566295.1"/>
    <property type="molecule type" value="Genomic_DNA"/>
</dbReference>
<reference evidence="2 3" key="1">
    <citation type="submission" date="2024-06" db="EMBL/GenBank/DDBJ databases">
        <title>A chromosome level genome sequence of Diviner's sage (Salvia divinorum).</title>
        <authorList>
            <person name="Ford S.A."/>
            <person name="Ro D.-K."/>
            <person name="Ness R.W."/>
            <person name="Phillips M.A."/>
        </authorList>
    </citation>
    <scope>NUCLEOTIDE SEQUENCE [LARGE SCALE GENOMIC DNA]</scope>
    <source>
        <strain evidence="2">SAF-2024a</strain>
        <tissue evidence="2">Leaf</tissue>
    </source>
</reference>
<name>A0ABD1IC46_SALDI</name>
<evidence type="ECO:0000313" key="2">
    <source>
        <dbReference type="EMBL" id="KAL1566295.1"/>
    </source>
</evidence>
<evidence type="ECO:0008006" key="4">
    <source>
        <dbReference type="Google" id="ProtNLM"/>
    </source>
</evidence>
<feature type="transmembrane region" description="Helical" evidence="1">
    <location>
        <begin position="189"/>
        <end position="210"/>
    </location>
</feature>
<keyword evidence="1" id="KW-0472">Membrane</keyword>
<dbReference type="Proteomes" id="UP001567538">
    <property type="component" value="Unassembled WGS sequence"/>
</dbReference>
<accession>A0ABD1IC46</accession>
<keyword evidence="3" id="KW-1185">Reference proteome</keyword>
<keyword evidence="1" id="KW-1133">Transmembrane helix</keyword>
<comment type="caution">
    <text evidence="2">The sequence shown here is derived from an EMBL/GenBank/DDBJ whole genome shotgun (WGS) entry which is preliminary data.</text>
</comment>